<dbReference type="EMBL" id="JAATLJ010000005">
    <property type="protein sequence ID" value="NIZ41566.1"/>
    <property type="molecule type" value="Genomic_DNA"/>
</dbReference>
<dbReference type="RefSeq" id="WP_167701188.1">
    <property type="nucleotide sequence ID" value="NZ_CP118178.1"/>
</dbReference>
<accession>A0A968KUK3</accession>
<keyword evidence="2" id="KW-1185">Reference proteome</keyword>
<protein>
    <submittedName>
        <fullName evidence="1">DUF4868 domain-containing protein</fullName>
    </submittedName>
</protein>
<sequence length="313" mass="36957">MSITKIQEACNFSSRITEWKVYMISYEHKKEPDKYTRYNVKFKSNKIKNELINDLFTSFKKIGENYEITPYGDAKGKNSIFKIDANSSKIKGNWQELTRNLNNVKDFNNNYQNIKAYLLEGTIEDKPEKIYWLAKKNPLKVVKRAFSFFQENTYDNIGNSLLYFEGNIDCLIYQDILYTVNYQFEDIFNMEKKHISSCKKKLNIIKDTGMIDDFGILEKESLKLKNARKYMTFDEKILKKLNEDDFRQRLITDGFGLTMEGDKIKFKSKNDVDKFINLVCDRIHRHITNDKELVYTLGVTQSPSETNTHQELI</sequence>
<gene>
    <name evidence="1" type="ORF">HCT14_08590</name>
</gene>
<dbReference type="Proteomes" id="UP000711995">
    <property type="component" value="Unassembled WGS sequence"/>
</dbReference>
<reference evidence="1 2" key="1">
    <citation type="submission" date="2020-03" db="EMBL/GenBank/DDBJ databases">
        <title>Spirochaetal bacteria isolated from arthropods constitute a novel genus Entomospira genus novum within the order Spirochaetales.</title>
        <authorList>
            <person name="Grana-Miraglia L."/>
            <person name="Sikutova S."/>
            <person name="Fingerle V."/>
            <person name="Sing A."/>
            <person name="Castillo-Ramirez S."/>
            <person name="Margos G."/>
            <person name="Rudolf I."/>
        </authorList>
    </citation>
    <scope>NUCLEOTIDE SEQUENCE [LARGE SCALE GENOMIC DNA]</scope>
    <source>
        <strain evidence="1 2">BR193</strain>
    </source>
</reference>
<evidence type="ECO:0000313" key="2">
    <source>
        <dbReference type="Proteomes" id="UP000711995"/>
    </source>
</evidence>
<comment type="caution">
    <text evidence="1">The sequence shown here is derived from an EMBL/GenBank/DDBJ whole genome shotgun (WGS) entry which is preliminary data.</text>
</comment>
<name>A0A968KUK3_9SPIO</name>
<dbReference type="InterPro" id="IPR032359">
    <property type="entry name" value="KwaB-like"/>
</dbReference>
<organism evidence="1 2">
    <name type="scientific">Entomospira entomophila</name>
    <dbReference type="NCBI Taxonomy" id="2719988"/>
    <lineage>
        <taxon>Bacteria</taxon>
        <taxon>Pseudomonadati</taxon>
        <taxon>Spirochaetota</taxon>
        <taxon>Spirochaetia</taxon>
        <taxon>Spirochaetales</taxon>
        <taxon>Spirochaetaceae</taxon>
        <taxon>Entomospira</taxon>
    </lineage>
</organism>
<dbReference type="AlphaFoldDB" id="A0A968KUK3"/>
<dbReference type="Pfam" id="PF16162">
    <property type="entry name" value="KwaB"/>
    <property type="match status" value="1"/>
</dbReference>
<proteinExistence type="predicted"/>
<evidence type="ECO:0000313" key="1">
    <source>
        <dbReference type="EMBL" id="NIZ41566.1"/>
    </source>
</evidence>